<feature type="compositionally biased region" description="Polar residues" evidence="1">
    <location>
        <begin position="127"/>
        <end position="136"/>
    </location>
</feature>
<feature type="region of interest" description="Disordered" evidence="1">
    <location>
        <begin position="1"/>
        <end position="22"/>
    </location>
</feature>
<dbReference type="KEGG" id="dvi:6635330"/>
<reference evidence="2 3" key="1">
    <citation type="journal article" date="2007" name="Nature">
        <title>Evolution of genes and genomes on the Drosophila phylogeny.</title>
        <authorList>
            <consortium name="Drosophila 12 Genomes Consortium"/>
            <person name="Clark A.G."/>
            <person name="Eisen M.B."/>
            <person name="Smith D.R."/>
            <person name="Bergman C.M."/>
            <person name="Oliver B."/>
            <person name="Markow T.A."/>
            <person name="Kaufman T.C."/>
            <person name="Kellis M."/>
            <person name="Gelbart W."/>
            <person name="Iyer V.N."/>
            <person name="Pollard D.A."/>
            <person name="Sackton T.B."/>
            <person name="Larracuente A.M."/>
            <person name="Singh N.D."/>
            <person name="Abad J.P."/>
            <person name="Abt D.N."/>
            <person name="Adryan B."/>
            <person name="Aguade M."/>
            <person name="Akashi H."/>
            <person name="Anderson W.W."/>
            <person name="Aquadro C.F."/>
            <person name="Ardell D.H."/>
            <person name="Arguello R."/>
            <person name="Artieri C.G."/>
            <person name="Barbash D.A."/>
            <person name="Barker D."/>
            <person name="Barsanti P."/>
            <person name="Batterham P."/>
            <person name="Batzoglou S."/>
            <person name="Begun D."/>
            <person name="Bhutkar A."/>
            <person name="Blanco E."/>
            <person name="Bosak S.A."/>
            <person name="Bradley R.K."/>
            <person name="Brand A.D."/>
            <person name="Brent M.R."/>
            <person name="Brooks A.N."/>
            <person name="Brown R.H."/>
            <person name="Butlin R.K."/>
            <person name="Caggese C."/>
            <person name="Calvi B.R."/>
            <person name="Bernardo de Carvalho A."/>
            <person name="Caspi A."/>
            <person name="Castrezana S."/>
            <person name="Celniker S.E."/>
            <person name="Chang J.L."/>
            <person name="Chapple C."/>
            <person name="Chatterji S."/>
            <person name="Chinwalla A."/>
            <person name="Civetta A."/>
            <person name="Clifton S.W."/>
            <person name="Comeron J.M."/>
            <person name="Costello J.C."/>
            <person name="Coyne J.A."/>
            <person name="Daub J."/>
            <person name="David R.G."/>
            <person name="Delcher A.L."/>
            <person name="Delehaunty K."/>
            <person name="Do C.B."/>
            <person name="Ebling H."/>
            <person name="Edwards K."/>
            <person name="Eickbush T."/>
            <person name="Evans J.D."/>
            <person name="Filipski A."/>
            <person name="Findeiss S."/>
            <person name="Freyhult E."/>
            <person name="Fulton L."/>
            <person name="Fulton R."/>
            <person name="Garcia A.C."/>
            <person name="Gardiner A."/>
            <person name="Garfield D.A."/>
            <person name="Garvin B.E."/>
            <person name="Gibson G."/>
            <person name="Gilbert D."/>
            <person name="Gnerre S."/>
            <person name="Godfrey J."/>
            <person name="Good R."/>
            <person name="Gotea V."/>
            <person name="Gravely B."/>
            <person name="Greenberg A.J."/>
            <person name="Griffiths-Jones S."/>
            <person name="Gross S."/>
            <person name="Guigo R."/>
            <person name="Gustafson E.A."/>
            <person name="Haerty W."/>
            <person name="Hahn M.W."/>
            <person name="Halligan D.L."/>
            <person name="Halpern A.L."/>
            <person name="Halter G.M."/>
            <person name="Han M.V."/>
            <person name="Heger A."/>
            <person name="Hillier L."/>
            <person name="Hinrichs A.S."/>
            <person name="Holmes I."/>
            <person name="Hoskins R.A."/>
            <person name="Hubisz M.J."/>
            <person name="Hultmark D."/>
            <person name="Huntley M.A."/>
            <person name="Jaffe D.B."/>
            <person name="Jagadeeshan S."/>
            <person name="Jeck W.R."/>
            <person name="Johnson J."/>
            <person name="Jones C.D."/>
            <person name="Jordan W.C."/>
            <person name="Karpen G.H."/>
            <person name="Kataoka E."/>
            <person name="Keightley P.D."/>
            <person name="Kheradpour P."/>
            <person name="Kirkness E.F."/>
            <person name="Koerich L.B."/>
            <person name="Kristiansen K."/>
            <person name="Kudrna D."/>
            <person name="Kulathinal R.J."/>
            <person name="Kumar S."/>
            <person name="Kwok R."/>
            <person name="Lander E."/>
            <person name="Langley C.H."/>
            <person name="Lapoint R."/>
            <person name="Lazzaro B.P."/>
            <person name="Lee S.J."/>
            <person name="Levesque L."/>
            <person name="Li R."/>
            <person name="Lin C.F."/>
            <person name="Lin M.F."/>
            <person name="Lindblad-Toh K."/>
            <person name="Llopart A."/>
            <person name="Long M."/>
            <person name="Low L."/>
            <person name="Lozovsky E."/>
            <person name="Lu J."/>
            <person name="Luo M."/>
            <person name="Machado C.A."/>
            <person name="Makalowski W."/>
            <person name="Marzo M."/>
            <person name="Matsuda M."/>
            <person name="Matzkin L."/>
            <person name="McAllister B."/>
            <person name="McBride C.S."/>
            <person name="McKernan B."/>
            <person name="McKernan K."/>
            <person name="Mendez-Lago M."/>
            <person name="Minx P."/>
            <person name="Mollenhauer M.U."/>
            <person name="Montooth K."/>
            <person name="Mount S.M."/>
            <person name="Mu X."/>
            <person name="Myers E."/>
            <person name="Negre B."/>
            <person name="Newfeld S."/>
            <person name="Nielsen R."/>
            <person name="Noor M.A."/>
            <person name="O'Grady P."/>
            <person name="Pachter L."/>
            <person name="Papaceit M."/>
            <person name="Parisi M.J."/>
            <person name="Parisi M."/>
            <person name="Parts L."/>
            <person name="Pedersen J.S."/>
            <person name="Pesole G."/>
            <person name="Phillippy A.M."/>
            <person name="Ponting C.P."/>
            <person name="Pop M."/>
            <person name="Porcelli D."/>
            <person name="Powell J.R."/>
            <person name="Prohaska S."/>
            <person name="Pruitt K."/>
            <person name="Puig M."/>
            <person name="Quesneville H."/>
            <person name="Ram K.R."/>
            <person name="Rand D."/>
            <person name="Rasmussen M.D."/>
            <person name="Reed L.K."/>
            <person name="Reenan R."/>
            <person name="Reily A."/>
            <person name="Remington K.A."/>
            <person name="Rieger T.T."/>
            <person name="Ritchie M.G."/>
            <person name="Robin C."/>
            <person name="Rogers Y.H."/>
            <person name="Rohde C."/>
            <person name="Rozas J."/>
            <person name="Rubenfield M.J."/>
            <person name="Ruiz A."/>
            <person name="Russo S."/>
            <person name="Salzberg S.L."/>
            <person name="Sanchez-Gracia A."/>
            <person name="Saranga D.J."/>
            <person name="Sato H."/>
            <person name="Schaeffer S.W."/>
            <person name="Schatz M.C."/>
            <person name="Schlenke T."/>
            <person name="Schwartz R."/>
            <person name="Segarra C."/>
            <person name="Singh R.S."/>
            <person name="Sirot L."/>
            <person name="Sirota M."/>
            <person name="Sisneros N.B."/>
            <person name="Smith C.D."/>
            <person name="Smith T.F."/>
            <person name="Spieth J."/>
            <person name="Stage D.E."/>
            <person name="Stark A."/>
            <person name="Stephan W."/>
            <person name="Strausberg R.L."/>
            <person name="Strempel S."/>
            <person name="Sturgill D."/>
            <person name="Sutton G."/>
            <person name="Sutton G.G."/>
            <person name="Tao W."/>
            <person name="Teichmann S."/>
            <person name="Tobari Y.N."/>
            <person name="Tomimura Y."/>
            <person name="Tsolas J.M."/>
            <person name="Valente V.L."/>
            <person name="Venter E."/>
            <person name="Venter J.C."/>
            <person name="Vicario S."/>
            <person name="Vieira F.G."/>
            <person name="Vilella A.J."/>
            <person name="Villasante A."/>
            <person name="Walenz B."/>
            <person name="Wang J."/>
            <person name="Wasserman M."/>
            <person name="Watts T."/>
            <person name="Wilson D."/>
            <person name="Wilson R.K."/>
            <person name="Wing R.A."/>
            <person name="Wolfner M.F."/>
            <person name="Wong A."/>
            <person name="Wong G.K."/>
            <person name="Wu C.I."/>
            <person name="Wu G."/>
            <person name="Yamamoto D."/>
            <person name="Yang H.P."/>
            <person name="Yang S.P."/>
            <person name="Yorke J.A."/>
            <person name="Yoshida K."/>
            <person name="Zdobnov E."/>
            <person name="Zhang P."/>
            <person name="Zhang Y."/>
            <person name="Zimin A.V."/>
            <person name="Baldwin J."/>
            <person name="Abdouelleil A."/>
            <person name="Abdulkadir J."/>
            <person name="Abebe A."/>
            <person name="Abera B."/>
            <person name="Abreu J."/>
            <person name="Acer S.C."/>
            <person name="Aftuck L."/>
            <person name="Alexander A."/>
            <person name="An P."/>
            <person name="Anderson E."/>
            <person name="Anderson S."/>
            <person name="Arachi H."/>
            <person name="Azer M."/>
            <person name="Bachantsang P."/>
            <person name="Barry A."/>
            <person name="Bayul T."/>
            <person name="Berlin A."/>
            <person name="Bessette D."/>
            <person name="Bloom T."/>
            <person name="Blye J."/>
            <person name="Boguslavskiy L."/>
            <person name="Bonnet C."/>
            <person name="Boukhgalter B."/>
            <person name="Bourzgui I."/>
            <person name="Brown A."/>
            <person name="Cahill P."/>
            <person name="Channer S."/>
            <person name="Cheshatsang Y."/>
            <person name="Chuda L."/>
            <person name="Citroen M."/>
            <person name="Collymore A."/>
            <person name="Cooke P."/>
            <person name="Costello M."/>
            <person name="D'Aco K."/>
            <person name="Daza R."/>
            <person name="De Haan G."/>
            <person name="DeGray S."/>
            <person name="DeMaso C."/>
            <person name="Dhargay N."/>
            <person name="Dooley K."/>
            <person name="Dooley E."/>
            <person name="Doricent M."/>
            <person name="Dorje P."/>
            <person name="Dorjee K."/>
            <person name="Dupes A."/>
            <person name="Elong R."/>
            <person name="Falk J."/>
            <person name="Farina A."/>
            <person name="Faro S."/>
            <person name="Ferguson D."/>
            <person name="Fisher S."/>
            <person name="Foley C.D."/>
            <person name="Franke A."/>
            <person name="Friedrich D."/>
            <person name="Gadbois L."/>
            <person name="Gearin G."/>
            <person name="Gearin C.R."/>
            <person name="Giannoukos G."/>
            <person name="Goode T."/>
            <person name="Graham J."/>
            <person name="Grandbois E."/>
            <person name="Grewal S."/>
            <person name="Gyaltsen K."/>
            <person name="Hafez N."/>
            <person name="Hagos B."/>
            <person name="Hall J."/>
            <person name="Henson C."/>
            <person name="Hollinger A."/>
            <person name="Honan T."/>
            <person name="Huard M.D."/>
            <person name="Hughes L."/>
            <person name="Hurhula B."/>
            <person name="Husby M.E."/>
            <person name="Kamat A."/>
            <person name="Kanga B."/>
            <person name="Kashin S."/>
            <person name="Khazanovich D."/>
            <person name="Kisner P."/>
            <person name="Lance K."/>
            <person name="Lara M."/>
            <person name="Lee W."/>
            <person name="Lennon N."/>
            <person name="Letendre F."/>
            <person name="LeVine R."/>
            <person name="Lipovsky A."/>
            <person name="Liu X."/>
            <person name="Liu J."/>
            <person name="Liu S."/>
            <person name="Lokyitsang T."/>
            <person name="Lokyitsang Y."/>
            <person name="Lubonja R."/>
            <person name="Lui A."/>
            <person name="MacDonald P."/>
            <person name="Magnisalis V."/>
            <person name="Maru K."/>
            <person name="Matthews C."/>
            <person name="McCusker W."/>
            <person name="McDonough S."/>
            <person name="Mehta T."/>
            <person name="Meldrim J."/>
            <person name="Meneus L."/>
            <person name="Mihai O."/>
            <person name="Mihalev A."/>
            <person name="Mihova T."/>
            <person name="Mittelman R."/>
            <person name="Mlenga V."/>
            <person name="Montmayeur A."/>
            <person name="Mulrain L."/>
            <person name="Navidi A."/>
            <person name="Naylor J."/>
            <person name="Negash T."/>
            <person name="Nguyen T."/>
            <person name="Nguyen N."/>
            <person name="Nicol R."/>
            <person name="Norbu C."/>
            <person name="Norbu N."/>
            <person name="Novod N."/>
            <person name="O'Neill B."/>
            <person name="Osman S."/>
            <person name="Markiewicz E."/>
            <person name="Oyono O.L."/>
            <person name="Patti C."/>
            <person name="Phunkhang P."/>
            <person name="Pierre F."/>
            <person name="Priest M."/>
            <person name="Raghuraman S."/>
            <person name="Rege F."/>
            <person name="Reyes R."/>
            <person name="Rise C."/>
            <person name="Rogov P."/>
            <person name="Ross K."/>
            <person name="Ryan E."/>
            <person name="Settipalli S."/>
            <person name="Shea T."/>
            <person name="Sherpa N."/>
            <person name="Shi L."/>
            <person name="Shih D."/>
            <person name="Sparrow T."/>
            <person name="Spaulding J."/>
            <person name="Stalker J."/>
            <person name="Stange-Thomann N."/>
            <person name="Stavropoulos S."/>
            <person name="Stone C."/>
            <person name="Strader C."/>
            <person name="Tesfaye S."/>
            <person name="Thomson T."/>
            <person name="Thoulutsang Y."/>
            <person name="Thoulutsang D."/>
            <person name="Topham K."/>
            <person name="Topping I."/>
            <person name="Tsamla T."/>
            <person name="Vassiliev H."/>
            <person name="Vo A."/>
            <person name="Wangchuk T."/>
            <person name="Wangdi T."/>
            <person name="Weiand M."/>
            <person name="Wilkinson J."/>
            <person name="Wilson A."/>
            <person name="Yadav S."/>
            <person name="Young G."/>
            <person name="Yu Q."/>
            <person name="Zembek L."/>
            <person name="Zhong D."/>
            <person name="Zimmer A."/>
            <person name="Zwirko Z."/>
            <person name="Jaffe D.B."/>
            <person name="Alvarez P."/>
            <person name="Brockman W."/>
            <person name="Butler J."/>
            <person name="Chin C."/>
            <person name="Gnerre S."/>
            <person name="Grabherr M."/>
            <person name="Kleber M."/>
            <person name="Mauceli E."/>
            <person name="MacCallum I."/>
        </authorList>
    </citation>
    <scope>NUCLEOTIDE SEQUENCE [LARGE SCALE GENOMIC DNA]</scope>
    <source>
        <strain evidence="3">Tucson 15010-1051.87</strain>
    </source>
</reference>
<organism evidence="2 3">
    <name type="scientific">Drosophila virilis</name>
    <name type="common">Fruit fly</name>
    <dbReference type="NCBI Taxonomy" id="7244"/>
    <lineage>
        <taxon>Eukaryota</taxon>
        <taxon>Metazoa</taxon>
        <taxon>Ecdysozoa</taxon>
        <taxon>Arthropoda</taxon>
        <taxon>Hexapoda</taxon>
        <taxon>Insecta</taxon>
        <taxon>Pterygota</taxon>
        <taxon>Neoptera</taxon>
        <taxon>Endopterygota</taxon>
        <taxon>Diptera</taxon>
        <taxon>Brachycera</taxon>
        <taxon>Muscomorpha</taxon>
        <taxon>Ephydroidea</taxon>
        <taxon>Drosophilidae</taxon>
        <taxon>Drosophila</taxon>
    </lineage>
</organism>
<protein>
    <submittedName>
        <fullName evidence="2">Uncharacterized protein</fullName>
    </submittedName>
</protein>
<dbReference type="InParanoid" id="B4MCM6"/>
<dbReference type="PhylomeDB" id="B4MCM6"/>
<proteinExistence type="predicted"/>
<dbReference type="EMBL" id="CH940659">
    <property type="protein sequence ID" value="EDW71414.1"/>
    <property type="molecule type" value="Genomic_DNA"/>
</dbReference>
<dbReference type="Proteomes" id="UP000008792">
    <property type="component" value="Unassembled WGS sequence"/>
</dbReference>
<evidence type="ECO:0000313" key="3">
    <source>
        <dbReference type="Proteomes" id="UP000008792"/>
    </source>
</evidence>
<dbReference type="OMA" id="YSGIIQK"/>
<evidence type="ECO:0000256" key="1">
    <source>
        <dbReference type="SAM" id="MobiDB-lite"/>
    </source>
</evidence>
<dbReference type="HOGENOM" id="CLU_150240_0_0_1"/>
<dbReference type="OrthoDB" id="8031563at2759"/>
<evidence type="ECO:0000313" key="2">
    <source>
        <dbReference type="EMBL" id="EDW71414.1"/>
    </source>
</evidence>
<feature type="compositionally biased region" description="Polar residues" evidence="1">
    <location>
        <begin position="106"/>
        <end position="116"/>
    </location>
</feature>
<gene>
    <name evidence="2" type="primary">Dvir\GJ19761</name>
    <name evidence="2" type="ORF">Dvir_GJ19761</name>
</gene>
<feature type="region of interest" description="Disordered" evidence="1">
    <location>
        <begin position="90"/>
        <end position="136"/>
    </location>
</feature>
<sequence>MSTDEHNVGSPLKPSTSKPVLAQNTSARGASNLLRHQHSFEARYSSIIQNQIWETTINKDVMERQLNEYFPFARSASLTRNESDSFYQLLNPTPESSNGAIKARSLGTTPIKNRSAASLDKFDTSEKPITNNTAEP</sequence>
<feature type="compositionally biased region" description="Polar residues" evidence="1">
    <location>
        <begin position="13"/>
        <end position="22"/>
    </location>
</feature>
<keyword evidence="3" id="KW-1185">Reference proteome</keyword>
<name>B4MCM6_DROVI</name>
<feature type="compositionally biased region" description="Polar residues" evidence="1">
    <location>
        <begin position="90"/>
        <end position="99"/>
    </location>
</feature>
<dbReference type="eggNOG" id="ENOG502T95A">
    <property type="taxonomic scope" value="Eukaryota"/>
</dbReference>
<accession>B4MCM6</accession>
<dbReference type="AlphaFoldDB" id="B4MCM6"/>